<evidence type="ECO:0000256" key="2">
    <source>
        <dbReference type="SAM" id="SignalP"/>
    </source>
</evidence>
<proteinExistence type="predicted"/>
<organism evidence="3 4">
    <name type="scientific">Exophiala sideris</name>
    <dbReference type="NCBI Taxonomy" id="1016849"/>
    <lineage>
        <taxon>Eukaryota</taxon>
        <taxon>Fungi</taxon>
        <taxon>Dikarya</taxon>
        <taxon>Ascomycota</taxon>
        <taxon>Pezizomycotina</taxon>
        <taxon>Eurotiomycetes</taxon>
        <taxon>Chaetothyriomycetidae</taxon>
        <taxon>Chaetothyriales</taxon>
        <taxon>Herpotrichiellaceae</taxon>
        <taxon>Exophiala</taxon>
    </lineage>
</organism>
<comment type="caution">
    <text evidence="3">The sequence shown here is derived from an EMBL/GenBank/DDBJ whole genome shotgun (WGS) entry which is preliminary data.</text>
</comment>
<feature type="chain" id="PRO_5045397297" evidence="2">
    <location>
        <begin position="30"/>
        <end position="680"/>
    </location>
</feature>
<evidence type="ECO:0000256" key="1">
    <source>
        <dbReference type="SAM" id="MobiDB-lite"/>
    </source>
</evidence>
<gene>
    <name evidence="3" type="ORF">LTR69_010504</name>
</gene>
<protein>
    <submittedName>
        <fullName evidence="3">Uncharacterized protein</fullName>
    </submittedName>
</protein>
<reference evidence="3 4" key="1">
    <citation type="submission" date="2023-08" db="EMBL/GenBank/DDBJ databases">
        <title>Black Yeasts Isolated from many extreme environments.</title>
        <authorList>
            <person name="Coleine C."/>
            <person name="Stajich J.E."/>
            <person name="Selbmann L."/>
        </authorList>
    </citation>
    <scope>NUCLEOTIDE SEQUENCE [LARGE SCALE GENOMIC DNA]</scope>
    <source>
        <strain evidence="3 4">CCFEE 6328</strain>
    </source>
</reference>
<evidence type="ECO:0000313" key="3">
    <source>
        <dbReference type="EMBL" id="KAK5051127.1"/>
    </source>
</evidence>
<feature type="signal peptide" evidence="2">
    <location>
        <begin position="1"/>
        <end position="29"/>
    </location>
</feature>
<dbReference type="Proteomes" id="UP001345691">
    <property type="component" value="Unassembled WGS sequence"/>
</dbReference>
<feature type="region of interest" description="Disordered" evidence="1">
    <location>
        <begin position="176"/>
        <end position="231"/>
    </location>
</feature>
<name>A0ABR0IXN4_9EURO</name>
<keyword evidence="2" id="KW-0732">Signal</keyword>
<feature type="compositionally biased region" description="Low complexity" evidence="1">
    <location>
        <begin position="183"/>
        <end position="199"/>
    </location>
</feature>
<sequence length="680" mass="73678">MKIKMKGFSPGHAYLFTLILCLFVGLINAGPLRSASGHNDTSVAHTTHTSVPLTTVATTKPCIFGEQHDRPCAPHTPIVNTTLTAHKSSVTGPCSDGLVPTSKVAGTGIHYHNHSSFGHTLKKSHTTTSHRNGPLVTTKIPVTETLHHVSAGHTSVVSHKLLATGMTAPYPFLPHNHTGSGRPPFSHPTSGHHTPSHPFLPHNHTVAHRPAFGHPIPGHRPTGHPSAQDLSLESRDTEYKHDYALVCWGSQDYTKLCQQHENGYYCTSQGKVQHKGKESHFCATSCECIDLQPRPCIFKNVASTCLVSTSGSITDSNFQTIGNINDTAVDSGGTLNLDTTSTSLSTRDTEFMHTWAMVCGSDANRYSTSYCYQAPHSYYCSASGRLTTKGAGNKYCVSICRCVNLVTGTCIYGWAAAGVCAVGTDGTIFNSTLHIIGITSDATQLSNGTWVLPSLAERDIDIMSTSDEIASALAIRDSDVSEVHHNYALVCIDRERTNECIKITYSCNGNGQVVYKNHDALYSAYCKCSRVSQYVSPCLLGKHSHNFRCYVKDNIATLDNGTVIGNVSDATTMSNGTLDFTQALARRDDEVAHDYALVCLDRDFTDMCQKNGYYCSSAGKVTYTRYDIFCADSCECIKVPSRAKHCIITNFNSHPALVCDPNSKDVDNTNTTTVTISDGT</sequence>
<accession>A0ABR0IXN4</accession>
<dbReference type="EMBL" id="JAVRRF010000036">
    <property type="protein sequence ID" value="KAK5051127.1"/>
    <property type="molecule type" value="Genomic_DNA"/>
</dbReference>
<keyword evidence="4" id="KW-1185">Reference proteome</keyword>
<evidence type="ECO:0000313" key="4">
    <source>
        <dbReference type="Proteomes" id="UP001345691"/>
    </source>
</evidence>